<dbReference type="PANTHER" id="PTHR43086:SF2">
    <property type="entry name" value="HYDROXYSTEROID DEHYDROGENASE-LIKE PROTEIN 1"/>
    <property type="match status" value="1"/>
</dbReference>
<dbReference type="CDD" id="cd05356">
    <property type="entry name" value="17beta-HSD1_like_SDR_c"/>
    <property type="match status" value="1"/>
</dbReference>
<dbReference type="PIRSF" id="PIRSF000126">
    <property type="entry name" value="11-beta-HSD1"/>
    <property type="match status" value="1"/>
</dbReference>
<sequence>MRFKAIGFLAFGIFTYDPIYIAYKNLFYEVPDISNIYGRDSYAIITGATDGIGKGFCEALAEKGMNIILISRNQEKLDRVAKEISEKYGIKCITHAMDLSKAGNHDYIKLKKKTDVLDVSMLVNNVGKVSYSRTKELKYNEIEEIINLNSLSMMHLLRMYLPTFERRRVRSAVINLSSFLAVRPMPIVSLYSGTKAFNHYLTEGLSEEYGDCIDILSFQPATVITNSTLNEKPSWRSCTVQQSVRGALLDLGRRRTTHGHWNHELLAWAISWVPERIRLKYMSYSIDQTIKIRLQK</sequence>
<dbReference type="SUPFAM" id="SSF51735">
    <property type="entry name" value="NAD(P)-binding Rossmann-fold domains"/>
    <property type="match status" value="1"/>
</dbReference>
<dbReference type="PRINTS" id="PR00081">
    <property type="entry name" value="GDHRDH"/>
</dbReference>
<evidence type="ECO:0000256" key="2">
    <source>
        <dbReference type="ARBA" id="ARBA00023002"/>
    </source>
</evidence>
<accession>A0A1R2AT69</accession>
<dbReference type="Gene3D" id="3.40.50.720">
    <property type="entry name" value="NAD(P)-binding Rossmann-like Domain"/>
    <property type="match status" value="1"/>
</dbReference>
<reference evidence="3 4" key="1">
    <citation type="submission" date="2016-11" db="EMBL/GenBank/DDBJ databases">
        <title>The macronuclear genome of Stentor coeruleus: a giant cell with tiny introns.</title>
        <authorList>
            <person name="Slabodnick M."/>
            <person name="Ruby J.G."/>
            <person name="Reiff S.B."/>
            <person name="Swart E.C."/>
            <person name="Gosai S."/>
            <person name="Prabakaran S."/>
            <person name="Witkowska E."/>
            <person name="Larue G.E."/>
            <person name="Fisher S."/>
            <person name="Freeman R.M."/>
            <person name="Gunawardena J."/>
            <person name="Chu W."/>
            <person name="Stover N.A."/>
            <person name="Gregory B.D."/>
            <person name="Nowacki M."/>
            <person name="Derisi J."/>
            <person name="Roy S.W."/>
            <person name="Marshall W.F."/>
            <person name="Sood P."/>
        </authorList>
    </citation>
    <scope>NUCLEOTIDE SEQUENCE [LARGE SCALE GENOMIC DNA]</scope>
    <source>
        <strain evidence="3">WM001</strain>
    </source>
</reference>
<comment type="caution">
    <text evidence="3">The sequence shown here is derived from an EMBL/GenBank/DDBJ whole genome shotgun (WGS) entry which is preliminary data.</text>
</comment>
<evidence type="ECO:0000313" key="3">
    <source>
        <dbReference type="EMBL" id="OMJ67723.1"/>
    </source>
</evidence>
<keyword evidence="1" id="KW-0521">NADP</keyword>
<gene>
    <name evidence="3" type="ORF">SteCoe_35039</name>
</gene>
<dbReference type="Pfam" id="PF00106">
    <property type="entry name" value="adh_short"/>
    <property type="match status" value="1"/>
</dbReference>
<keyword evidence="4" id="KW-1185">Reference proteome</keyword>
<dbReference type="GO" id="GO:0030497">
    <property type="term" value="P:fatty acid elongation"/>
    <property type="evidence" value="ECO:0007669"/>
    <property type="project" value="TreeGrafter"/>
</dbReference>
<proteinExistence type="predicted"/>
<dbReference type="EMBL" id="MPUH01001446">
    <property type="protein sequence ID" value="OMJ67723.1"/>
    <property type="molecule type" value="Genomic_DNA"/>
</dbReference>
<dbReference type="AlphaFoldDB" id="A0A1R2AT69"/>
<keyword evidence="2" id="KW-0560">Oxidoreductase</keyword>
<organism evidence="3 4">
    <name type="scientific">Stentor coeruleus</name>
    <dbReference type="NCBI Taxonomy" id="5963"/>
    <lineage>
        <taxon>Eukaryota</taxon>
        <taxon>Sar</taxon>
        <taxon>Alveolata</taxon>
        <taxon>Ciliophora</taxon>
        <taxon>Postciliodesmatophora</taxon>
        <taxon>Heterotrichea</taxon>
        <taxon>Heterotrichida</taxon>
        <taxon>Stentoridae</taxon>
        <taxon>Stentor</taxon>
    </lineage>
</organism>
<evidence type="ECO:0000313" key="4">
    <source>
        <dbReference type="Proteomes" id="UP000187209"/>
    </source>
</evidence>
<dbReference type="OrthoDB" id="418498at2759"/>
<dbReference type="Proteomes" id="UP000187209">
    <property type="component" value="Unassembled WGS sequence"/>
</dbReference>
<name>A0A1R2AT69_9CILI</name>
<dbReference type="InterPro" id="IPR036291">
    <property type="entry name" value="NAD(P)-bd_dom_sf"/>
</dbReference>
<dbReference type="GO" id="GO:0016491">
    <property type="term" value="F:oxidoreductase activity"/>
    <property type="evidence" value="ECO:0007669"/>
    <property type="project" value="UniProtKB-KW"/>
</dbReference>
<dbReference type="PANTHER" id="PTHR43086">
    <property type="entry name" value="VERY-LONG-CHAIN 3-OXOOACYL-COA REDUCTASE"/>
    <property type="match status" value="1"/>
</dbReference>
<dbReference type="GO" id="GO:0005783">
    <property type="term" value="C:endoplasmic reticulum"/>
    <property type="evidence" value="ECO:0007669"/>
    <property type="project" value="TreeGrafter"/>
</dbReference>
<evidence type="ECO:0000256" key="1">
    <source>
        <dbReference type="ARBA" id="ARBA00022857"/>
    </source>
</evidence>
<protein>
    <recommendedName>
        <fullName evidence="5">Very-long-chain 3-oxoacyl-CoA reductase</fullName>
    </recommendedName>
</protein>
<dbReference type="InterPro" id="IPR002347">
    <property type="entry name" value="SDR_fam"/>
</dbReference>
<evidence type="ECO:0008006" key="5">
    <source>
        <dbReference type="Google" id="ProtNLM"/>
    </source>
</evidence>